<evidence type="ECO:0008006" key="4">
    <source>
        <dbReference type="Google" id="ProtNLM"/>
    </source>
</evidence>
<keyword evidence="1" id="KW-0472">Membrane</keyword>
<dbReference type="EMBL" id="PFNJ01000091">
    <property type="protein sequence ID" value="PIZ41936.1"/>
    <property type="molecule type" value="Genomic_DNA"/>
</dbReference>
<accession>A0A2M7TAG4</accession>
<organism evidence="2 3">
    <name type="scientific">candidate division WWE3 bacterium CG_4_10_14_0_2_um_filter_42_8</name>
    <dbReference type="NCBI Taxonomy" id="1975074"/>
    <lineage>
        <taxon>Bacteria</taxon>
        <taxon>Katanobacteria</taxon>
    </lineage>
</organism>
<feature type="transmembrane region" description="Helical" evidence="1">
    <location>
        <begin position="109"/>
        <end position="128"/>
    </location>
</feature>
<evidence type="ECO:0000313" key="3">
    <source>
        <dbReference type="Proteomes" id="UP000230970"/>
    </source>
</evidence>
<reference evidence="3" key="1">
    <citation type="submission" date="2017-09" db="EMBL/GenBank/DDBJ databases">
        <title>Depth-based differentiation of microbial function through sediment-hosted aquifers and enrichment of novel symbionts in the deep terrestrial subsurface.</title>
        <authorList>
            <person name="Probst A.J."/>
            <person name="Ladd B."/>
            <person name="Jarett J.K."/>
            <person name="Geller-Mcgrath D.E."/>
            <person name="Sieber C.M.K."/>
            <person name="Emerson J.B."/>
            <person name="Anantharaman K."/>
            <person name="Thomas B.C."/>
            <person name="Malmstrom R."/>
            <person name="Stieglmeier M."/>
            <person name="Klingl A."/>
            <person name="Woyke T."/>
            <person name="Ryan C.M."/>
            <person name="Banfield J.F."/>
        </authorList>
    </citation>
    <scope>NUCLEOTIDE SEQUENCE [LARGE SCALE GENOMIC DNA]</scope>
</reference>
<feature type="transmembrane region" description="Helical" evidence="1">
    <location>
        <begin position="235"/>
        <end position="253"/>
    </location>
</feature>
<feature type="transmembrane region" description="Helical" evidence="1">
    <location>
        <begin position="319"/>
        <end position="339"/>
    </location>
</feature>
<dbReference type="Proteomes" id="UP000230970">
    <property type="component" value="Unassembled WGS sequence"/>
</dbReference>
<dbReference type="AlphaFoldDB" id="A0A2M7TAG4"/>
<feature type="transmembrane region" description="Helical" evidence="1">
    <location>
        <begin position="195"/>
        <end position="223"/>
    </location>
</feature>
<protein>
    <recommendedName>
        <fullName evidence="4">Glycosyltransferase RgtA/B/C/D-like domain-containing protein</fullName>
    </recommendedName>
</protein>
<keyword evidence="1" id="KW-1133">Transmembrane helix</keyword>
<feature type="transmembrane region" description="Helical" evidence="1">
    <location>
        <begin position="351"/>
        <end position="373"/>
    </location>
</feature>
<evidence type="ECO:0000256" key="1">
    <source>
        <dbReference type="SAM" id="Phobius"/>
    </source>
</evidence>
<evidence type="ECO:0000313" key="2">
    <source>
        <dbReference type="EMBL" id="PIZ41936.1"/>
    </source>
</evidence>
<proteinExistence type="predicted"/>
<sequence>MRQFGKGFFNKISTLNFYFASERRCEEFTPQIHFLLFTLLFFITIFFILALFNHPSADDFCYCARVKELGFWLSQKWWYLNWNGRFFNTALLTLIPLVFYSLWSYKLIPVILIVFFILAVFLFIRSLFKTSLSSKQQLVLSTIIIFLYLYKLPSVVEGIYWLASSSLYLLPIILTLFFFAILFDKKIQRHKLVKILLCLFSLAIVGSNEISMVMLDFFLFSLFCQALLKEKKIPKLLGVLVLIVLVSSVVVYFAPGNTIRSSVSLDPHNLLLSMVSTIFFIRKMSWEWIQTTPLWLLVAFFFSLLSVQRFGNFPKIHPILAVFSSFFLLFLEFFVYFWSTGALPTGRILNFIYLSFLFGFFLSCFAFFQYFYLHWEKGSVTETTKQFFGFLKHFLNLIFLPLLLFYLVLGNNLKDAFLDLSQGTAARYNQEMKERYVKLASCNDDICVLEEVKNRPKTLFLPFSNLSSDPKFWTNICFASCFGKKAVKID</sequence>
<dbReference type="InterPro" id="IPR045691">
    <property type="entry name" value="DUF6056"/>
</dbReference>
<feature type="transmembrane region" description="Helical" evidence="1">
    <location>
        <begin position="288"/>
        <end position="307"/>
    </location>
</feature>
<comment type="caution">
    <text evidence="2">The sequence shown here is derived from an EMBL/GenBank/DDBJ whole genome shotgun (WGS) entry which is preliminary data.</text>
</comment>
<keyword evidence="1" id="KW-0812">Transmembrane</keyword>
<feature type="transmembrane region" description="Helical" evidence="1">
    <location>
        <begin position="32"/>
        <end position="52"/>
    </location>
</feature>
<feature type="transmembrane region" description="Helical" evidence="1">
    <location>
        <begin position="159"/>
        <end position="183"/>
    </location>
</feature>
<name>A0A2M7TAG4_UNCKA</name>
<dbReference type="Pfam" id="PF19528">
    <property type="entry name" value="DUF6056"/>
    <property type="match status" value="1"/>
</dbReference>
<gene>
    <name evidence="2" type="ORF">COY34_03695</name>
</gene>
<feature type="transmembrane region" description="Helical" evidence="1">
    <location>
        <begin position="137"/>
        <end position="153"/>
    </location>
</feature>
<feature type="transmembrane region" description="Helical" evidence="1">
    <location>
        <begin position="394"/>
        <end position="413"/>
    </location>
</feature>